<evidence type="ECO:0000313" key="2">
    <source>
        <dbReference type="Proteomes" id="UP000826195"/>
    </source>
</evidence>
<dbReference type="EMBL" id="JAHXZJ010001864">
    <property type="protein sequence ID" value="KAH0550066.1"/>
    <property type="molecule type" value="Genomic_DNA"/>
</dbReference>
<sequence>MPRGSRNPPATDYFCISQIDRVRDVSDGQVHPSELFFLPSFFPSIDARQQLSRCRSTIKGDEEVNPYQNALKCCREGTKSWGVSGFDRYDLTIDDGKWLGLLSA</sequence>
<dbReference type="Proteomes" id="UP000826195">
    <property type="component" value="Unassembled WGS sequence"/>
</dbReference>
<keyword evidence="2" id="KW-1185">Reference proteome</keyword>
<gene>
    <name evidence="1" type="ORF">KQX54_017225</name>
</gene>
<evidence type="ECO:0000313" key="1">
    <source>
        <dbReference type="EMBL" id="KAH0550066.1"/>
    </source>
</evidence>
<proteinExistence type="predicted"/>
<reference evidence="1 2" key="1">
    <citation type="journal article" date="2021" name="J. Hered.">
        <title>A chromosome-level genome assembly of the parasitoid wasp, Cotesia glomerata (Hymenoptera: Braconidae).</title>
        <authorList>
            <person name="Pinto B.J."/>
            <person name="Weis J.J."/>
            <person name="Gamble T."/>
            <person name="Ode P.J."/>
            <person name="Paul R."/>
            <person name="Zaspel J.M."/>
        </authorList>
    </citation>
    <scope>NUCLEOTIDE SEQUENCE [LARGE SCALE GENOMIC DNA]</scope>
    <source>
        <strain evidence="1">CgM1</strain>
    </source>
</reference>
<protein>
    <submittedName>
        <fullName evidence="1">Uncharacterized protein</fullName>
    </submittedName>
</protein>
<organism evidence="1 2">
    <name type="scientific">Cotesia glomerata</name>
    <name type="common">Lepidopteran parasitic wasp</name>
    <name type="synonym">Apanteles glomeratus</name>
    <dbReference type="NCBI Taxonomy" id="32391"/>
    <lineage>
        <taxon>Eukaryota</taxon>
        <taxon>Metazoa</taxon>
        <taxon>Ecdysozoa</taxon>
        <taxon>Arthropoda</taxon>
        <taxon>Hexapoda</taxon>
        <taxon>Insecta</taxon>
        <taxon>Pterygota</taxon>
        <taxon>Neoptera</taxon>
        <taxon>Endopterygota</taxon>
        <taxon>Hymenoptera</taxon>
        <taxon>Apocrita</taxon>
        <taxon>Ichneumonoidea</taxon>
        <taxon>Braconidae</taxon>
        <taxon>Microgastrinae</taxon>
        <taxon>Cotesia</taxon>
    </lineage>
</organism>
<comment type="caution">
    <text evidence="1">The sequence shown here is derived from an EMBL/GenBank/DDBJ whole genome shotgun (WGS) entry which is preliminary data.</text>
</comment>
<name>A0AAV7ICJ0_COTGL</name>
<accession>A0AAV7ICJ0</accession>
<dbReference type="AlphaFoldDB" id="A0AAV7ICJ0"/>